<reference evidence="2 3" key="1">
    <citation type="submission" date="2018-03" db="EMBL/GenBank/DDBJ databases">
        <title>Massilia armeniaca sp. nov., isolated from desert soil.</title>
        <authorList>
            <person name="Huang H."/>
            <person name="Ren M."/>
        </authorList>
    </citation>
    <scope>NUCLEOTIDE SEQUENCE [LARGE SCALE GENOMIC DNA]</scope>
    <source>
        <strain evidence="2 3">ZMN-3</strain>
    </source>
</reference>
<proteinExistence type="predicted"/>
<keyword evidence="3" id="KW-1185">Reference proteome</keyword>
<accession>A0A2R4C555</accession>
<sequence>MPPSTRRTLHRLSGSLLALFVSMHLIQHLAVLAGASAHLALAETLRVLYRWPPVEGLLLACVLVQLGTGLPLAWAARAPGQRLARLSGLYLLLFLGIHTSAVLVGRRAGIDTNIYFAAAGMHAWPSAVFFYPYYLLAVVAVGVHLGSALARRLPPARKRQVGWRGGALGALCGILIVAGMTRLDIPAAYLRPFTQSAGTSG</sequence>
<feature type="transmembrane region" description="Helical" evidence="1">
    <location>
        <begin position="88"/>
        <end position="108"/>
    </location>
</feature>
<dbReference type="AlphaFoldDB" id="A0A2R4C555"/>
<dbReference type="SUPFAM" id="SSF81343">
    <property type="entry name" value="Fumarate reductase respiratory complex transmembrane subunits"/>
    <property type="match status" value="1"/>
</dbReference>
<dbReference type="Proteomes" id="UP000240505">
    <property type="component" value="Chromosome"/>
</dbReference>
<dbReference type="KEGG" id="masz:C9I28_02380"/>
<dbReference type="GO" id="GO:0016020">
    <property type="term" value="C:membrane"/>
    <property type="evidence" value="ECO:0007669"/>
    <property type="project" value="InterPro"/>
</dbReference>
<name>A0A2R4C555_9BURK</name>
<organism evidence="2 3">
    <name type="scientific">Pseudoduganella armeniaca</name>
    <dbReference type="NCBI Taxonomy" id="2072590"/>
    <lineage>
        <taxon>Bacteria</taxon>
        <taxon>Pseudomonadati</taxon>
        <taxon>Pseudomonadota</taxon>
        <taxon>Betaproteobacteria</taxon>
        <taxon>Burkholderiales</taxon>
        <taxon>Oxalobacteraceae</taxon>
        <taxon>Telluria group</taxon>
        <taxon>Pseudoduganella</taxon>
    </lineage>
</organism>
<feature type="transmembrane region" description="Helical" evidence="1">
    <location>
        <begin position="56"/>
        <end position="76"/>
    </location>
</feature>
<keyword evidence="1" id="KW-1133">Transmembrane helix</keyword>
<gene>
    <name evidence="2" type="ORF">C9I28_02380</name>
</gene>
<dbReference type="OrthoDB" id="6868340at2"/>
<keyword evidence="1" id="KW-0812">Transmembrane</keyword>
<dbReference type="InterPro" id="IPR034804">
    <property type="entry name" value="SQR/QFR_C/D"/>
</dbReference>
<evidence type="ECO:0000313" key="2">
    <source>
        <dbReference type="EMBL" id="AVR94692.1"/>
    </source>
</evidence>
<protein>
    <submittedName>
        <fullName evidence="2">Uncharacterized protein</fullName>
    </submittedName>
</protein>
<dbReference type="EMBL" id="CP028324">
    <property type="protein sequence ID" value="AVR94692.1"/>
    <property type="molecule type" value="Genomic_DNA"/>
</dbReference>
<evidence type="ECO:0000313" key="3">
    <source>
        <dbReference type="Proteomes" id="UP000240505"/>
    </source>
</evidence>
<dbReference type="RefSeq" id="WP_107140043.1">
    <property type="nucleotide sequence ID" value="NZ_CP028324.1"/>
</dbReference>
<dbReference type="Gene3D" id="1.20.1300.10">
    <property type="entry name" value="Fumarate reductase/succinate dehydrogenase, transmembrane subunit"/>
    <property type="match status" value="1"/>
</dbReference>
<keyword evidence="1" id="KW-0472">Membrane</keyword>
<evidence type="ECO:0000256" key="1">
    <source>
        <dbReference type="SAM" id="Phobius"/>
    </source>
</evidence>
<feature type="transmembrane region" description="Helical" evidence="1">
    <location>
        <begin position="161"/>
        <end position="181"/>
    </location>
</feature>
<feature type="transmembrane region" description="Helical" evidence="1">
    <location>
        <begin position="128"/>
        <end position="149"/>
    </location>
</feature>